<evidence type="ECO:0000313" key="1">
    <source>
        <dbReference type="EMBL" id="CAF4156803.1"/>
    </source>
</evidence>
<reference evidence="1" key="1">
    <citation type="submission" date="2021-02" db="EMBL/GenBank/DDBJ databases">
        <authorList>
            <person name="Nowell W R."/>
        </authorList>
    </citation>
    <scope>NUCLEOTIDE SEQUENCE</scope>
</reference>
<evidence type="ECO:0000313" key="2">
    <source>
        <dbReference type="Proteomes" id="UP000676336"/>
    </source>
</evidence>
<proteinExistence type="predicted"/>
<feature type="non-terminal residue" evidence="1">
    <location>
        <position position="34"/>
    </location>
</feature>
<protein>
    <submittedName>
        <fullName evidence="1">Uncharacterized protein</fullName>
    </submittedName>
</protein>
<dbReference type="EMBL" id="CAJOBI010010978">
    <property type="protein sequence ID" value="CAF4156803.1"/>
    <property type="molecule type" value="Genomic_DNA"/>
</dbReference>
<organism evidence="1 2">
    <name type="scientific">Rotaria magnacalcarata</name>
    <dbReference type="NCBI Taxonomy" id="392030"/>
    <lineage>
        <taxon>Eukaryota</taxon>
        <taxon>Metazoa</taxon>
        <taxon>Spiralia</taxon>
        <taxon>Gnathifera</taxon>
        <taxon>Rotifera</taxon>
        <taxon>Eurotatoria</taxon>
        <taxon>Bdelloidea</taxon>
        <taxon>Philodinida</taxon>
        <taxon>Philodinidae</taxon>
        <taxon>Rotaria</taxon>
    </lineage>
</organism>
<comment type="caution">
    <text evidence="1">The sequence shown here is derived from an EMBL/GenBank/DDBJ whole genome shotgun (WGS) entry which is preliminary data.</text>
</comment>
<gene>
    <name evidence="1" type="ORF">SMN809_LOCUS20011</name>
</gene>
<sequence>MSSLEFPDLVYPEYLICNDQPHEILLDQWPTTTM</sequence>
<dbReference type="AlphaFoldDB" id="A0A8S2RBZ4"/>
<name>A0A8S2RBZ4_9BILA</name>
<accession>A0A8S2RBZ4</accession>
<dbReference type="Proteomes" id="UP000676336">
    <property type="component" value="Unassembled WGS sequence"/>
</dbReference>